<comment type="caution">
    <text evidence="1">The sequence shown here is derived from an EMBL/GenBank/DDBJ whole genome shotgun (WGS) entry which is preliminary data.</text>
</comment>
<evidence type="ECO:0008006" key="3">
    <source>
        <dbReference type="Google" id="ProtNLM"/>
    </source>
</evidence>
<dbReference type="OrthoDB" id="9764271at2"/>
<gene>
    <name evidence="1" type="ORF">E3O23_15630</name>
</gene>
<name>A0A4V3I648_9MICO</name>
<organism evidence="1 2">
    <name type="scientific">Cryobacterium tagatosivorans</name>
    <dbReference type="NCBI Taxonomy" id="1259199"/>
    <lineage>
        <taxon>Bacteria</taxon>
        <taxon>Bacillati</taxon>
        <taxon>Actinomycetota</taxon>
        <taxon>Actinomycetes</taxon>
        <taxon>Micrococcales</taxon>
        <taxon>Microbacteriaceae</taxon>
        <taxon>Cryobacterium</taxon>
    </lineage>
</organism>
<evidence type="ECO:0000313" key="2">
    <source>
        <dbReference type="Proteomes" id="UP000297866"/>
    </source>
</evidence>
<dbReference type="EMBL" id="SOEZ01000075">
    <property type="protein sequence ID" value="TFB47284.1"/>
    <property type="molecule type" value="Genomic_DNA"/>
</dbReference>
<sequence length="304" mass="33611">MKSRRRAPGRPRRRLVILAAFAVLLGLVGALAVPAAIDRAEEDARPVAFNAGLIISDYNFFNPSAMTEEEIQSFLEARACAPADASPCLWEYRESTTAQPNQGSGHCTRYAAASNEPASRIIAKVAKACTISPRVLLVLLQKEQSLLTRPTASGYLRATGYACPDTADCDARYFGFFNQVYRAAWQFRQYTREPERAYKIGTVDVGFHPDAACGAEPVRIQNQATANLYNYTPYQPNAALLARPGTDGDSCSAFGNLNFWRFYSRWFGSSDTEPFPSYLDQCLNLVGGRACEEPNFFARLSPLR</sequence>
<protein>
    <recommendedName>
        <fullName evidence="3">Hemagglutinin</fullName>
    </recommendedName>
</protein>
<evidence type="ECO:0000313" key="1">
    <source>
        <dbReference type="EMBL" id="TFB47284.1"/>
    </source>
</evidence>
<accession>A0A4V3I648</accession>
<reference evidence="1 2" key="1">
    <citation type="submission" date="2019-03" db="EMBL/GenBank/DDBJ databases">
        <title>Genomics of glacier-inhabiting Cryobacterium strains.</title>
        <authorList>
            <person name="Liu Q."/>
            <person name="Xin Y.-H."/>
        </authorList>
    </citation>
    <scope>NUCLEOTIDE SEQUENCE [LARGE SCALE GENOMIC DNA]</scope>
    <source>
        <strain evidence="1 2">Sr47</strain>
    </source>
</reference>
<dbReference type="Proteomes" id="UP000297866">
    <property type="component" value="Unassembled WGS sequence"/>
</dbReference>
<proteinExistence type="predicted"/>
<dbReference type="AlphaFoldDB" id="A0A4V3I648"/>
<keyword evidence="2" id="KW-1185">Reference proteome</keyword>
<dbReference type="RefSeq" id="WP_134492595.1">
    <property type="nucleotide sequence ID" value="NZ_SOEZ01000075.1"/>
</dbReference>